<dbReference type="PRINTS" id="PR01547">
    <property type="entry name" value="YEAST176DUF"/>
</dbReference>
<evidence type="ECO:0000313" key="7">
    <source>
        <dbReference type="Proteomes" id="UP000232323"/>
    </source>
</evidence>
<comment type="caution">
    <text evidence="6">The sequence shown here is derived from an EMBL/GenBank/DDBJ whole genome shotgun (WGS) entry which is preliminary data.</text>
</comment>
<dbReference type="Proteomes" id="UP000232323">
    <property type="component" value="Unassembled WGS sequence"/>
</dbReference>
<feature type="compositionally biased region" description="Low complexity" evidence="4">
    <location>
        <begin position="840"/>
        <end position="881"/>
    </location>
</feature>
<feature type="compositionally biased region" description="Low complexity" evidence="4">
    <location>
        <begin position="1555"/>
        <end position="1570"/>
    </location>
</feature>
<gene>
    <name evidence="6" type="ORF">CEUSTIGMA_g74.t1</name>
</gene>
<proteinExistence type="inferred from homology"/>
<reference evidence="6 7" key="1">
    <citation type="submission" date="2017-08" db="EMBL/GenBank/DDBJ databases">
        <title>Acidophilic green algal genome provides insights into adaptation to an acidic environment.</title>
        <authorList>
            <person name="Hirooka S."/>
            <person name="Hirose Y."/>
            <person name="Kanesaki Y."/>
            <person name="Higuchi S."/>
            <person name="Fujiwara T."/>
            <person name="Onuma R."/>
            <person name="Era A."/>
            <person name="Ohbayashi R."/>
            <person name="Uzuka A."/>
            <person name="Nozaki H."/>
            <person name="Yoshikawa H."/>
            <person name="Miyagishima S.Y."/>
        </authorList>
    </citation>
    <scope>NUCLEOTIDE SEQUENCE [LARGE SCALE GENOMIC DNA]</scope>
    <source>
        <strain evidence="6 7">NIES-2499</strain>
    </source>
</reference>
<evidence type="ECO:0000259" key="5">
    <source>
        <dbReference type="SMART" id="SM01302"/>
    </source>
</evidence>
<feature type="compositionally biased region" description="Polar residues" evidence="4">
    <location>
        <begin position="964"/>
        <end position="979"/>
    </location>
</feature>
<dbReference type="GO" id="GO:0005737">
    <property type="term" value="C:cytoplasm"/>
    <property type="evidence" value="ECO:0007669"/>
    <property type="project" value="TreeGrafter"/>
</dbReference>
<dbReference type="GO" id="GO:0031929">
    <property type="term" value="P:TOR signaling"/>
    <property type="evidence" value="ECO:0007669"/>
    <property type="project" value="InterPro"/>
</dbReference>
<dbReference type="EMBL" id="BEGY01000001">
    <property type="protein sequence ID" value="GAX72618.1"/>
    <property type="molecule type" value="Genomic_DNA"/>
</dbReference>
<evidence type="ECO:0000256" key="1">
    <source>
        <dbReference type="ARBA" id="ARBA00009257"/>
    </source>
</evidence>
<dbReference type="InterPro" id="IPR004083">
    <property type="entry name" value="Raptor"/>
</dbReference>
<dbReference type="Gene3D" id="2.130.10.10">
    <property type="entry name" value="YVTN repeat-like/Quinoprotein amine dehydrogenase"/>
    <property type="match status" value="2"/>
</dbReference>
<evidence type="ECO:0000256" key="2">
    <source>
        <dbReference type="ARBA" id="ARBA00022574"/>
    </source>
</evidence>
<keyword evidence="2" id="KW-0853">WD repeat</keyword>
<dbReference type="SUPFAM" id="SSF50978">
    <property type="entry name" value="WD40 repeat-like"/>
    <property type="match status" value="1"/>
</dbReference>
<feature type="region of interest" description="Disordered" evidence="4">
    <location>
        <begin position="752"/>
        <end position="881"/>
    </location>
</feature>
<dbReference type="SUPFAM" id="SSF48371">
    <property type="entry name" value="ARM repeat"/>
    <property type="match status" value="1"/>
</dbReference>
<dbReference type="InterPro" id="IPR011989">
    <property type="entry name" value="ARM-like"/>
</dbReference>
<keyword evidence="3" id="KW-0677">Repeat</keyword>
<name>A0A250WP67_9CHLO</name>
<dbReference type="PANTHER" id="PTHR12848:SF16">
    <property type="entry name" value="REGULATORY-ASSOCIATED PROTEIN OF MTOR"/>
    <property type="match status" value="1"/>
</dbReference>
<dbReference type="STRING" id="1157962.A0A250WP67"/>
<dbReference type="GO" id="GO:0030307">
    <property type="term" value="P:positive regulation of cell growth"/>
    <property type="evidence" value="ECO:0007669"/>
    <property type="project" value="TreeGrafter"/>
</dbReference>
<dbReference type="GO" id="GO:0010506">
    <property type="term" value="P:regulation of autophagy"/>
    <property type="evidence" value="ECO:0007669"/>
    <property type="project" value="TreeGrafter"/>
</dbReference>
<dbReference type="InterPro" id="IPR036322">
    <property type="entry name" value="WD40_repeat_dom_sf"/>
</dbReference>
<accession>A0A250WP67</accession>
<dbReference type="InterPro" id="IPR015943">
    <property type="entry name" value="WD40/YVTN_repeat-like_dom_sf"/>
</dbReference>
<keyword evidence="7" id="KW-1185">Reference proteome</keyword>
<feature type="domain" description="Raptor N-terminal CASPase-like" evidence="5">
    <location>
        <begin position="83"/>
        <end position="236"/>
    </location>
</feature>
<feature type="region of interest" description="Disordered" evidence="4">
    <location>
        <begin position="1054"/>
        <end position="1082"/>
    </location>
</feature>
<dbReference type="PANTHER" id="PTHR12848">
    <property type="entry name" value="REGULATORY-ASSOCIATED PROTEIN OF MTOR"/>
    <property type="match status" value="1"/>
</dbReference>
<feature type="compositionally biased region" description="Gly residues" evidence="4">
    <location>
        <begin position="792"/>
        <end position="805"/>
    </location>
</feature>
<dbReference type="OrthoDB" id="10262360at2759"/>
<evidence type="ECO:0000256" key="3">
    <source>
        <dbReference type="ARBA" id="ARBA00022737"/>
    </source>
</evidence>
<feature type="region of interest" description="Disordered" evidence="4">
    <location>
        <begin position="1555"/>
        <end position="1596"/>
    </location>
</feature>
<protein>
    <recommendedName>
        <fullName evidence="5">Raptor N-terminal CASPase-like domain-containing protein</fullName>
    </recommendedName>
</protein>
<evidence type="ECO:0000256" key="4">
    <source>
        <dbReference type="SAM" id="MobiDB-lite"/>
    </source>
</evidence>
<dbReference type="SMART" id="SM00320">
    <property type="entry name" value="WD40"/>
    <property type="match status" value="6"/>
</dbReference>
<dbReference type="GO" id="GO:0030674">
    <property type="term" value="F:protein-macromolecule adaptor activity"/>
    <property type="evidence" value="ECO:0007669"/>
    <property type="project" value="TreeGrafter"/>
</dbReference>
<dbReference type="InterPro" id="IPR029347">
    <property type="entry name" value="Raptor_N"/>
</dbReference>
<dbReference type="GO" id="GO:0031931">
    <property type="term" value="C:TORC1 complex"/>
    <property type="evidence" value="ECO:0007669"/>
    <property type="project" value="InterPro"/>
</dbReference>
<comment type="similarity">
    <text evidence="1">Belongs to the WD repeat RAPTOR family.</text>
</comment>
<dbReference type="GO" id="GO:0071230">
    <property type="term" value="P:cellular response to amino acid stimulus"/>
    <property type="evidence" value="ECO:0007669"/>
    <property type="project" value="TreeGrafter"/>
</dbReference>
<feature type="compositionally biased region" description="Low complexity" evidence="4">
    <location>
        <begin position="1061"/>
        <end position="1073"/>
    </location>
</feature>
<feature type="compositionally biased region" description="Low complexity" evidence="4">
    <location>
        <begin position="1587"/>
        <end position="1596"/>
    </location>
</feature>
<sequence>MEDIEPVDREVGESSAGLTDELSRRLTIKDVASSSATSGPHGEILNSQTVRLLCEERHSAGDENLDKRQLVNRVVSKWRQKEKLKTTAVALVLCLNIGVDPPDVIKISPCARLECWVDPMSMQPAKALETIGKNLQAQYERWQPKAKYKMHLDPTVDDVKKLCSTCRKAAKNERVLFHYNGHGVPRPTVNGEIWVFNSRYTQYIPLSIYELQSWLGNPCIYVLDCSAAGVIINAFRAFMDQRPQHGVAGLPAPHSTSQASATGGAADPLREVILLAACGASEVLPQNPDLPADVFTACLTTPIKVALRWFCSRSLLRQDGITKELIDRIPGRQTERKTPLGELNWIFTAITDTIAWNMLPKALFQKLFRSDLLVASLFRNFLLAERIMTTAGCSPVSYPRLPPTHSHPMWQAWDMAAEMCLMQLPTLLSDPGADFMPSPFFSEQLTAFELWLQHGSRDKKPPEQLPIVLQVLLSQVHRLRALVLLGRFLDMGPWAVDLALSVGIFPYVLKLLQTTSSDLRSTLVFIWCKILALDKSCQADLVKDNGHLYFIKHLDSNDGQVDSYSRAQACFVLCVICDAHPKGQALCAGSNLLAVLLKWVRSMFPPQVPFPSSGHALLLKWLCLCLGKLCQDMPEISLMAIREGAADLLVNLLTVASPEIRASAVFGLGCLVHSCPELDTSSQMDHPLNMTPTDDRLPAEQLIANAVRQVVYDPSVVVRCELAVLYARFVRGHASHVHEALQMHQKKLVDFVRTQHQQQQQQQLHHPSLSGSGSHSLVRRSVDSIPRSGILGVPGGAGAGGGGGSVASTDSFDGDRNSGNYGTRSSPDRRRSNTPPPPASALTPPTSSTHPTSTPTPHAANTQHSEALSSSSGSGSLSPFRSPSTYAALLESIQMLALDPSPKVAKMGREVLRISQYELSFVPQLTSVGGSSGFVNGTASPQRLGMPNALSSMTQSLRKRSWLPGSTTGQSTSVSNSGRFTPGAAGSSSTSAAVAAATATTASSTPMSGSPPSPLDFRDMLGFSRHPYMLTSTGARGTDLQLNHNHAFDATESIQEPSISHPPVSSPAAGAPPTNSSTISATSSLTPVIPIPASVVYNLSKEYFSRPMLEPQASAWSETEGVTLAPWIASVDLKRKVKRIEEIETGLTRCHALFSPKLREQVYSMETGSDAITAVCFHPYHPVVCISDSRGFIKVINYYDSSLANAFHAATGSPLSEQKALPTQVNFIRQLNEQDGPMLLCGSVDGAVRIWRNYTLKDSHHMATALQAVTIHLPPAHGHPTAYEWSQSRSLLFAAGGSHPEMVYCWDLHYEMCSNMIPMSAPGTAAPPCVERIVLGQTDPNLLIASCHDAVIRIFDVRNNRSPALMLQPFRQAATGVVFEPNGRPNIMVTASERGDMCFIDLRMASSSSPSATHNGVAGQGGSSDGVVRVVLAHSKGGLSALVAHSHAPLLASGTVNQIVKVWTDQGEAVGAIRAQSQLNSHKVGPVTCMSFHSYQPLLAAAGEDSICTVYAIDNNPMGGGSGSFNPAATSFASSAGVSRSTSVMPSVVLVSGSTTTSTPSFNSSSVGPSPQAPNATATVHPSAQASSSSSSSLTA</sequence>
<dbReference type="InterPro" id="IPR001680">
    <property type="entry name" value="WD40_rpt"/>
</dbReference>
<feature type="compositionally biased region" description="Polar residues" evidence="4">
    <location>
        <begin position="806"/>
        <end position="825"/>
    </location>
</feature>
<evidence type="ECO:0000313" key="6">
    <source>
        <dbReference type="EMBL" id="GAX72618.1"/>
    </source>
</evidence>
<dbReference type="InterPro" id="IPR016024">
    <property type="entry name" value="ARM-type_fold"/>
</dbReference>
<dbReference type="GO" id="GO:0009267">
    <property type="term" value="P:cellular response to starvation"/>
    <property type="evidence" value="ECO:0007669"/>
    <property type="project" value="TreeGrafter"/>
</dbReference>
<dbReference type="Gene3D" id="1.25.10.10">
    <property type="entry name" value="Leucine-rich Repeat Variant"/>
    <property type="match status" value="1"/>
</dbReference>
<feature type="region of interest" description="Disordered" evidence="4">
    <location>
        <begin position="961"/>
        <end position="987"/>
    </location>
</feature>
<organism evidence="6 7">
    <name type="scientific">Chlamydomonas eustigma</name>
    <dbReference type="NCBI Taxonomy" id="1157962"/>
    <lineage>
        <taxon>Eukaryota</taxon>
        <taxon>Viridiplantae</taxon>
        <taxon>Chlorophyta</taxon>
        <taxon>core chlorophytes</taxon>
        <taxon>Chlorophyceae</taxon>
        <taxon>CS clade</taxon>
        <taxon>Chlamydomonadales</taxon>
        <taxon>Chlamydomonadaceae</taxon>
        <taxon>Chlamydomonas</taxon>
    </lineage>
</organism>
<dbReference type="Pfam" id="PF14538">
    <property type="entry name" value="Raptor_N"/>
    <property type="match status" value="1"/>
</dbReference>
<dbReference type="SMART" id="SM01302">
    <property type="entry name" value="Raptor_N"/>
    <property type="match status" value="1"/>
</dbReference>
<feature type="compositionally biased region" description="Polar residues" evidence="4">
    <location>
        <begin position="1573"/>
        <end position="1586"/>
    </location>
</feature>
<dbReference type="Pfam" id="PF00400">
    <property type="entry name" value="WD40"/>
    <property type="match status" value="1"/>
</dbReference>
<feature type="compositionally biased region" description="Low complexity" evidence="4">
    <location>
        <begin position="755"/>
        <end position="776"/>
    </location>
</feature>